<organism evidence="2">
    <name type="scientific">Tanacetum cinerariifolium</name>
    <name type="common">Dalmatian daisy</name>
    <name type="synonym">Chrysanthemum cinerariifolium</name>
    <dbReference type="NCBI Taxonomy" id="118510"/>
    <lineage>
        <taxon>Eukaryota</taxon>
        <taxon>Viridiplantae</taxon>
        <taxon>Streptophyta</taxon>
        <taxon>Embryophyta</taxon>
        <taxon>Tracheophyta</taxon>
        <taxon>Spermatophyta</taxon>
        <taxon>Magnoliopsida</taxon>
        <taxon>eudicotyledons</taxon>
        <taxon>Gunneridae</taxon>
        <taxon>Pentapetalae</taxon>
        <taxon>asterids</taxon>
        <taxon>campanulids</taxon>
        <taxon>Asterales</taxon>
        <taxon>Asteraceae</taxon>
        <taxon>Asteroideae</taxon>
        <taxon>Anthemideae</taxon>
        <taxon>Anthemidinae</taxon>
        <taxon>Tanacetum</taxon>
    </lineage>
</organism>
<feature type="region of interest" description="Disordered" evidence="1">
    <location>
        <begin position="124"/>
        <end position="169"/>
    </location>
</feature>
<feature type="non-terminal residue" evidence="2">
    <location>
        <position position="1"/>
    </location>
</feature>
<evidence type="ECO:0000313" key="2">
    <source>
        <dbReference type="EMBL" id="GFA07017.1"/>
    </source>
</evidence>
<feature type="compositionally biased region" description="Polar residues" evidence="1">
    <location>
        <begin position="131"/>
        <end position="141"/>
    </location>
</feature>
<feature type="compositionally biased region" description="Basic residues" evidence="1">
    <location>
        <begin position="450"/>
        <end position="459"/>
    </location>
</feature>
<dbReference type="AlphaFoldDB" id="A0A699J375"/>
<feature type="compositionally biased region" description="Acidic residues" evidence="1">
    <location>
        <begin position="214"/>
        <end position="231"/>
    </location>
</feature>
<gene>
    <name evidence="2" type="ORF">Tci_578989</name>
</gene>
<feature type="compositionally biased region" description="Basic and acidic residues" evidence="1">
    <location>
        <begin position="1"/>
        <end position="21"/>
    </location>
</feature>
<name>A0A699J375_TANCI</name>
<proteinExistence type="predicted"/>
<sequence>LITGRKRDQDVKTCHFPDSPRAKGLQRKKTADDSQEIVDVSKESEPEPVKRKTASRRVVKKKVTISADDNIISNDPDVALELGKSISKTKAEEAEAASSRMFQLLLQMNKKLMILCKLSKKVKRPARDSQYRGSSEGTSTIPEVLDESTVVSATSSEGTGTKPGVLDEEKDITKENVILEWGSEQESKYLEEDQIGDKEKDDKDDYVDDKGDDYINDNQDSNDEDAETKSDEDEIYKYKIRVCKDEDVEITVKDTTYAEINTLLEVKILLDVPHIHYCNNLPLLFVSTTPLVPQQITTLIPTPPLIIDAPTITIVSESDALSVQIPELPKNQTPTVDLEQKSKKSPLDILKIKKEQDAKQKMLKFTIKYIDKATLKEFDLKSALYQTMHANKSFKKNPINHRLYHALMKALIEDKNAIDKGVADIVKDHKRKHDHDEDDDDEDPPYRPNQGKKTKRRRTKESESFKKLSTTKDTPKGKAPSKSSKTRKTASTKERLKNLLRQVVLDQPEQSWFNQKVTAIKDPLTFNDLMTTLIDLSNIEIEYHFQECFNALTDKIDWNNPEGDHYPFDMSKPLPLQGHPGHQTVVADYFFNNDLEYLKSSDPERTYTTSVTKTKAAWYKIKGIEYMVPMLWSPTKLR</sequence>
<protein>
    <submittedName>
        <fullName evidence="2">Uncharacterized protein</fullName>
    </submittedName>
</protein>
<feature type="compositionally biased region" description="Basic and acidic residues" evidence="1">
    <location>
        <begin position="189"/>
        <end position="213"/>
    </location>
</feature>
<feature type="region of interest" description="Disordered" evidence="1">
    <location>
        <begin position="1"/>
        <end position="54"/>
    </location>
</feature>
<accession>A0A699J375</accession>
<reference evidence="2" key="1">
    <citation type="journal article" date="2019" name="Sci. Rep.">
        <title>Draft genome of Tanacetum cinerariifolium, the natural source of mosquito coil.</title>
        <authorList>
            <person name="Yamashiro T."/>
            <person name="Shiraishi A."/>
            <person name="Satake H."/>
            <person name="Nakayama K."/>
        </authorList>
    </citation>
    <scope>NUCLEOTIDE SEQUENCE</scope>
</reference>
<feature type="compositionally biased region" description="Polar residues" evidence="1">
    <location>
        <begin position="149"/>
        <end position="159"/>
    </location>
</feature>
<evidence type="ECO:0000256" key="1">
    <source>
        <dbReference type="SAM" id="MobiDB-lite"/>
    </source>
</evidence>
<feature type="region of interest" description="Disordered" evidence="1">
    <location>
        <begin position="189"/>
        <end position="231"/>
    </location>
</feature>
<dbReference type="EMBL" id="BKCJ010364278">
    <property type="protein sequence ID" value="GFA07017.1"/>
    <property type="molecule type" value="Genomic_DNA"/>
</dbReference>
<feature type="compositionally biased region" description="Basic and acidic residues" evidence="1">
    <location>
        <begin position="39"/>
        <end position="50"/>
    </location>
</feature>
<comment type="caution">
    <text evidence="2">The sequence shown here is derived from an EMBL/GenBank/DDBJ whole genome shotgun (WGS) entry which is preliminary data.</text>
</comment>
<feature type="region of interest" description="Disordered" evidence="1">
    <location>
        <begin position="429"/>
        <end position="495"/>
    </location>
</feature>